<dbReference type="GO" id="GO:0005737">
    <property type="term" value="C:cytoplasm"/>
    <property type="evidence" value="ECO:0007669"/>
    <property type="project" value="TreeGrafter"/>
</dbReference>
<sequence length="284" mass="31364">MQMPSWNRAEMLSFMDANTIGFAVASTGLSVHFGDDSDAYLLARRCNDFIAELVRERPDRFGGFGVLPLPLVRESIEEIDRVFDDLGLDGIMLSTNYVGSYLGDPVFDAVFEALERRATVVFVHPSESPDAAAHSLGLPDFVIDYVADTTRAIARLHYSNTFARTPSVRYVFSHAGGTIPFIAQRFDLLDSLNIVHGAELRRTAREQFRRLFFDTALAYQQPVIRLATEVVGLSQLVFGSDRPYAAGFSAEAAQAIQSDAYLSDQARAAIGWGNAQMLLPRLAD</sequence>
<dbReference type="Gene3D" id="3.20.20.140">
    <property type="entry name" value="Metal-dependent hydrolases"/>
    <property type="match status" value="1"/>
</dbReference>
<gene>
    <name evidence="3" type="ORF">GCM10011399_09370</name>
</gene>
<protein>
    <submittedName>
        <fullName evidence="3">Amidohydrolase</fullName>
    </submittedName>
</protein>
<evidence type="ECO:0000256" key="1">
    <source>
        <dbReference type="ARBA" id="ARBA00023239"/>
    </source>
</evidence>
<dbReference type="PANTHER" id="PTHR21240:SF28">
    <property type="entry name" value="ISO-OROTATE DECARBOXYLASE (EUROFUNG)"/>
    <property type="match status" value="1"/>
</dbReference>
<feature type="domain" description="Amidohydrolase-related" evidence="2">
    <location>
        <begin position="32"/>
        <end position="280"/>
    </location>
</feature>
<keyword evidence="4" id="KW-1185">Reference proteome</keyword>
<dbReference type="EMBL" id="BMGP01000002">
    <property type="protein sequence ID" value="GGF17775.1"/>
    <property type="molecule type" value="Genomic_DNA"/>
</dbReference>
<keyword evidence="1" id="KW-0456">Lyase</keyword>
<dbReference type="AlphaFoldDB" id="A0A917EUF7"/>
<evidence type="ECO:0000259" key="2">
    <source>
        <dbReference type="Pfam" id="PF04909"/>
    </source>
</evidence>
<organism evidence="3 4">
    <name type="scientific">Subtercola lobariae</name>
    <dbReference type="NCBI Taxonomy" id="1588641"/>
    <lineage>
        <taxon>Bacteria</taxon>
        <taxon>Bacillati</taxon>
        <taxon>Actinomycetota</taxon>
        <taxon>Actinomycetes</taxon>
        <taxon>Micrococcales</taxon>
        <taxon>Microbacteriaceae</taxon>
        <taxon>Subtercola</taxon>
    </lineage>
</organism>
<dbReference type="SUPFAM" id="SSF51556">
    <property type="entry name" value="Metallo-dependent hydrolases"/>
    <property type="match status" value="1"/>
</dbReference>
<evidence type="ECO:0000313" key="4">
    <source>
        <dbReference type="Proteomes" id="UP000598775"/>
    </source>
</evidence>
<dbReference type="PANTHER" id="PTHR21240">
    <property type="entry name" value="2-AMINO-3-CARBOXYLMUCONATE-6-SEMIALDEHYDE DECARBOXYLASE"/>
    <property type="match status" value="1"/>
</dbReference>
<accession>A0A917EUF7</accession>
<dbReference type="Pfam" id="PF04909">
    <property type="entry name" value="Amidohydro_2"/>
    <property type="match status" value="1"/>
</dbReference>
<evidence type="ECO:0000313" key="3">
    <source>
        <dbReference type="EMBL" id="GGF17775.1"/>
    </source>
</evidence>
<dbReference type="Proteomes" id="UP000598775">
    <property type="component" value="Unassembled WGS sequence"/>
</dbReference>
<dbReference type="InterPro" id="IPR006680">
    <property type="entry name" value="Amidohydro-rel"/>
</dbReference>
<reference evidence="3 4" key="1">
    <citation type="journal article" date="2014" name="Int. J. Syst. Evol. Microbiol.">
        <title>Complete genome sequence of Corynebacterium casei LMG S-19264T (=DSM 44701T), isolated from a smear-ripened cheese.</title>
        <authorList>
            <consortium name="US DOE Joint Genome Institute (JGI-PGF)"/>
            <person name="Walter F."/>
            <person name="Albersmeier A."/>
            <person name="Kalinowski J."/>
            <person name="Ruckert C."/>
        </authorList>
    </citation>
    <scope>NUCLEOTIDE SEQUENCE [LARGE SCALE GENOMIC DNA]</scope>
    <source>
        <strain evidence="3 4">CGMCC 1.12976</strain>
    </source>
</reference>
<comment type="caution">
    <text evidence="3">The sequence shown here is derived from an EMBL/GenBank/DDBJ whole genome shotgun (WGS) entry which is preliminary data.</text>
</comment>
<proteinExistence type="predicted"/>
<dbReference type="InterPro" id="IPR032465">
    <property type="entry name" value="ACMSD"/>
</dbReference>
<dbReference type="InterPro" id="IPR032466">
    <property type="entry name" value="Metal_Hydrolase"/>
</dbReference>
<dbReference type="GO" id="GO:0019748">
    <property type="term" value="P:secondary metabolic process"/>
    <property type="evidence" value="ECO:0007669"/>
    <property type="project" value="TreeGrafter"/>
</dbReference>
<name>A0A917EUF7_9MICO</name>
<dbReference type="GO" id="GO:0016831">
    <property type="term" value="F:carboxy-lyase activity"/>
    <property type="evidence" value="ECO:0007669"/>
    <property type="project" value="InterPro"/>
</dbReference>
<dbReference type="GO" id="GO:0016787">
    <property type="term" value="F:hydrolase activity"/>
    <property type="evidence" value="ECO:0007669"/>
    <property type="project" value="InterPro"/>
</dbReference>